<dbReference type="Gene3D" id="3.90.226.10">
    <property type="entry name" value="2-enoyl-CoA Hydratase, Chain A, domain 1"/>
    <property type="match status" value="1"/>
</dbReference>
<dbReference type="PANTHER" id="PTHR32060">
    <property type="entry name" value="TAIL-SPECIFIC PROTEASE"/>
    <property type="match status" value="1"/>
</dbReference>
<dbReference type="SUPFAM" id="SSF50156">
    <property type="entry name" value="PDZ domain-like"/>
    <property type="match status" value="1"/>
</dbReference>
<dbReference type="AlphaFoldDB" id="A0A4U1CIH7"/>
<dbReference type="GO" id="GO:0030288">
    <property type="term" value="C:outer membrane-bounded periplasmic space"/>
    <property type="evidence" value="ECO:0007669"/>
    <property type="project" value="TreeGrafter"/>
</dbReference>
<dbReference type="InterPro" id="IPR036034">
    <property type="entry name" value="PDZ_sf"/>
</dbReference>
<evidence type="ECO:0000259" key="2">
    <source>
        <dbReference type="Pfam" id="PF03572"/>
    </source>
</evidence>
<evidence type="ECO:0000313" key="4">
    <source>
        <dbReference type="Proteomes" id="UP000307244"/>
    </source>
</evidence>
<feature type="domain" description="Tail specific protease" evidence="2">
    <location>
        <begin position="267"/>
        <end position="474"/>
    </location>
</feature>
<sequence>MKSYSYKNYGVVAAMMVLTVFGACKKNKTQPKTDEPTVQSNTKQTPTTNRRELTNDSLFLYAKEIYFWNTTLPTYDAYEPRKYTTQSTDLANYELNLFNIVKSSGLADYVPTSTYPKYSFIEDITTRNPAVKSAAPDPKASVDLEGNGNDMGIYDISAVGIGNSMYRLYILAVNKDSPADLAQITRGSYITKINGTNIGTVVNVGTSSQIAPAEITLINATIFGKPTTLQLEGVKTDGSTFNVTLQKTAYRSNPIYKTNVITAGTKKIGYLAYARFSNAENSITALNAAFADFTTKGVTDLVIDLRFNGGGYVSTARHLINLIAPLTATGTMYVEHFNNNLKNRKKSDPSILSNQPLLDANEKVQYENGKMVTYADIDFSVVNNTEEFSKVGGLTGVKNVVFIVTGSTASASELVINSLKPHMTVKLVGQRTYGKPIGFFPIRLENRYDVYFSLFESKNSLGQGGYYSGMAPDYLMSDDLGTFDFGNPDDLYLKQALNYLAPNITTFSSVNKVMSVSAKTGNVSLSRIEGQFNNGERGFVGMIETNHKIKK</sequence>
<dbReference type="Proteomes" id="UP000307244">
    <property type="component" value="Unassembled WGS sequence"/>
</dbReference>
<reference evidence="3 4" key="1">
    <citation type="submission" date="2019-04" db="EMBL/GenBank/DDBJ databases">
        <title>Pedobacter sp. RP-3-15 sp. nov., isolated from Arctic soil.</title>
        <authorList>
            <person name="Dahal R.H."/>
            <person name="Kim D.-U."/>
        </authorList>
    </citation>
    <scope>NUCLEOTIDE SEQUENCE [LARGE SCALE GENOMIC DNA]</scope>
    <source>
        <strain evidence="3 4">RP-3-15</strain>
    </source>
</reference>
<comment type="caution">
    <text evidence="3">The sequence shown here is derived from an EMBL/GenBank/DDBJ whole genome shotgun (WGS) entry which is preliminary data.</text>
</comment>
<dbReference type="GO" id="GO:0006508">
    <property type="term" value="P:proteolysis"/>
    <property type="evidence" value="ECO:0007669"/>
    <property type="project" value="InterPro"/>
</dbReference>
<protein>
    <recommendedName>
        <fullName evidence="2">Tail specific protease domain-containing protein</fullName>
    </recommendedName>
</protein>
<evidence type="ECO:0000256" key="1">
    <source>
        <dbReference type="SAM" id="MobiDB-lite"/>
    </source>
</evidence>
<dbReference type="GO" id="GO:0004175">
    <property type="term" value="F:endopeptidase activity"/>
    <property type="evidence" value="ECO:0007669"/>
    <property type="project" value="TreeGrafter"/>
</dbReference>
<dbReference type="InterPro" id="IPR029045">
    <property type="entry name" value="ClpP/crotonase-like_dom_sf"/>
</dbReference>
<feature type="region of interest" description="Disordered" evidence="1">
    <location>
        <begin position="28"/>
        <end position="49"/>
    </location>
</feature>
<dbReference type="RefSeq" id="WP_136836519.1">
    <property type="nucleotide sequence ID" value="NZ_SWBQ01000003.1"/>
</dbReference>
<dbReference type="GO" id="GO:0008236">
    <property type="term" value="F:serine-type peptidase activity"/>
    <property type="evidence" value="ECO:0007669"/>
    <property type="project" value="InterPro"/>
</dbReference>
<proteinExistence type="predicted"/>
<dbReference type="EMBL" id="SWBQ01000003">
    <property type="protein sequence ID" value="TKC06261.1"/>
    <property type="molecule type" value="Genomic_DNA"/>
</dbReference>
<dbReference type="OrthoDB" id="7168509at2"/>
<dbReference type="PROSITE" id="PS51257">
    <property type="entry name" value="PROKAR_LIPOPROTEIN"/>
    <property type="match status" value="1"/>
</dbReference>
<dbReference type="GO" id="GO:0007165">
    <property type="term" value="P:signal transduction"/>
    <property type="evidence" value="ECO:0007669"/>
    <property type="project" value="TreeGrafter"/>
</dbReference>
<organism evidence="3 4">
    <name type="scientific">Pedobacter frigoris</name>
    <dbReference type="NCBI Taxonomy" id="2571272"/>
    <lineage>
        <taxon>Bacteria</taxon>
        <taxon>Pseudomonadati</taxon>
        <taxon>Bacteroidota</taxon>
        <taxon>Sphingobacteriia</taxon>
        <taxon>Sphingobacteriales</taxon>
        <taxon>Sphingobacteriaceae</taxon>
        <taxon>Pedobacter</taxon>
    </lineage>
</organism>
<dbReference type="PANTHER" id="PTHR32060:SF30">
    <property type="entry name" value="CARBOXY-TERMINAL PROCESSING PROTEASE CTPA"/>
    <property type="match status" value="1"/>
</dbReference>
<dbReference type="InterPro" id="IPR005151">
    <property type="entry name" value="Tail-specific_protease"/>
</dbReference>
<dbReference type="Gene3D" id="3.30.750.170">
    <property type="match status" value="1"/>
</dbReference>
<accession>A0A4U1CIH7</accession>
<dbReference type="SUPFAM" id="SSF52096">
    <property type="entry name" value="ClpP/crotonase"/>
    <property type="match status" value="1"/>
</dbReference>
<feature type="compositionally biased region" description="Polar residues" evidence="1">
    <location>
        <begin position="36"/>
        <end position="48"/>
    </location>
</feature>
<dbReference type="Pfam" id="PF03572">
    <property type="entry name" value="Peptidase_S41"/>
    <property type="match status" value="1"/>
</dbReference>
<keyword evidence="4" id="KW-1185">Reference proteome</keyword>
<dbReference type="CDD" id="cd07561">
    <property type="entry name" value="Peptidase_S41_CPP_like"/>
    <property type="match status" value="1"/>
</dbReference>
<gene>
    <name evidence="3" type="ORF">FA047_13160</name>
</gene>
<name>A0A4U1CIH7_9SPHI</name>
<dbReference type="Gene3D" id="2.30.42.10">
    <property type="match status" value="1"/>
</dbReference>
<evidence type="ECO:0000313" key="3">
    <source>
        <dbReference type="EMBL" id="TKC06261.1"/>
    </source>
</evidence>